<dbReference type="NCBIfam" id="NF045718">
    <property type="entry name" value="two_CW_domain"/>
    <property type="match status" value="1"/>
</dbReference>
<sequence length="98" mass="10667">MKKNCWEVKTCGREPNGANSIELGICPAASESRLDGTHGGKNGGRTCWVIAGTLCGGKVQGIFALKQQNCLQCNFYRTVHDEEGNNFKLSGKLLEQLH</sequence>
<dbReference type="EMBL" id="LAZR01014004">
    <property type="protein sequence ID" value="KKM19375.1"/>
    <property type="molecule type" value="Genomic_DNA"/>
</dbReference>
<organism evidence="1">
    <name type="scientific">marine sediment metagenome</name>
    <dbReference type="NCBI Taxonomy" id="412755"/>
    <lineage>
        <taxon>unclassified sequences</taxon>
        <taxon>metagenomes</taxon>
        <taxon>ecological metagenomes</taxon>
    </lineage>
</organism>
<name>A0A0F9KVG8_9ZZZZ</name>
<accession>A0A0F9KVG8</accession>
<dbReference type="InterPro" id="IPR054687">
    <property type="entry name" value="Two-CW_dom"/>
</dbReference>
<comment type="caution">
    <text evidence="1">The sequence shown here is derived from an EMBL/GenBank/DDBJ whole genome shotgun (WGS) entry which is preliminary data.</text>
</comment>
<proteinExistence type="predicted"/>
<protein>
    <submittedName>
        <fullName evidence="1">Uncharacterized protein</fullName>
    </submittedName>
</protein>
<evidence type="ECO:0000313" key="1">
    <source>
        <dbReference type="EMBL" id="KKM19375.1"/>
    </source>
</evidence>
<dbReference type="AlphaFoldDB" id="A0A0F9KVG8"/>
<reference evidence="1" key="1">
    <citation type="journal article" date="2015" name="Nature">
        <title>Complex archaea that bridge the gap between prokaryotes and eukaryotes.</title>
        <authorList>
            <person name="Spang A."/>
            <person name="Saw J.H."/>
            <person name="Jorgensen S.L."/>
            <person name="Zaremba-Niedzwiedzka K."/>
            <person name="Martijn J."/>
            <person name="Lind A.E."/>
            <person name="van Eijk R."/>
            <person name="Schleper C."/>
            <person name="Guy L."/>
            <person name="Ettema T.J."/>
        </authorList>
    </citation>
    <scope>NUCLEOTIDE SEQUENCE</scope>
</reference>
<gene>
    <name evidence="1" type="ORF">LCGC14_1656300</name>
</gene>